<gene>
    <name evidence="1" type="ORF">G5C51_04465</name>
</gene>
<accession>A0A6G4TVY5</accession>
<protein>
    <submittedName>
        <fullName evidence="1">Uncharacterized protein</fullName>
    </submittedName>
</protein>
<organism evidence="1 2">
    <name type="scientific">Streptomyces coryli</name>
    <dbReference type="NCBI Taxonomy" id="1128680"/>
    <lineage>
        <taxon>Bacteria</taxon>
        <taxon>Bacillati</taxon>
        <taxon>Actinomycetota</taxon>
        <taxon>Actinomycetes</taxon>
        <taxon>Kitasatosporales</taxon>
        <taxon>Streptomycetaceae</taxon>
        <taxon>Streptomyces</taxon>
    </lineage>
</organism>
<name>A0A6G4TVY5_9ACTN</name>
<dbReference type="Proteomes" id="UP000481583">
    <property type="component" value="Unassembled WGS sequence"/>
</dbReference>
<evidence type="ECO:0000313" key="1">
    <source>
        <dbReference type="EMBL" id="NGN63161.1"/>
    </source>
</evidence>
<keyword evidence="2" id="KW-1185">Reference proteome</keyword>
<proteinExistence type="predicted"/>
<dbReference type="RefSeq" id="WP_165231977.1">
    <property type="nucleotide sequence ID" value="NZ_JAAKZV010000010.1"/>
</dbReference>
<comment type="caution">
    <text evidence="1">The sequence shown here is derived from an EMBL/GenBank/DDBJ whole genome shotgun (WGS) entry which is preliminary data.</text>
</comment>
<sequence>MIVAQRALPERLTVNDSLADLFDAPSSDWFEDPFRDWFEDLFAPRTDYVYVVGGRLQVDGLRVRKIGITRVRGPVQESRRISEHRRQGFSLLRYWQVPSTAVARRAERSVLSFMRKCGMEAVDDIHMPYGGATETFWHHEIEQDFLNALIENAVKISERQWRLQAAAKEGVRYRRTLGDSVADAGGSV</sequence>
<dbReference type="AlphaFoldDB" id="A0A6G4TVY5"/>
<dbReference type="EMBL" id="JAAKZV010000010">
    <property type="protein sequence ID" value="NGN63161.1"/>
    <property type="molecule type" value="Genomic_DNA"/>
</dbReference>
<reference evidence="1 2" key="1">
    <citation type="submission" date="2020-02" db="EMBL/GenBank/DDBJ databases">
        <title>Whole-genome analyses of novel actinobacteria.</title>
        <authorList>
            <person name="Sahin N."/>
        </authorList>
    </citation>
    <scope>NUCLEOTIDE SEQUENCE [LARGE SCALE GENOMIC DNA]</scope>
    <source>
        <strain evidence="1 2">A7024</strain>
    </source>
</reference>
<evidence type="ECO:0000313" key="2">
    <source>
        <dbReference type="Proteomes" id="UP000481583"/>
    </source>
</evidence>